<proteinExistence type="predicted"/>
<evidence type="ECO:0000313" key="1">
    <source>
        <dbReference type="EMBL" id="KAJ7100162.1"/>
    </source>
</evidence>
<sequence length="283" mass="31391">MRNTEAHRISNYLFASSIAHFRVSASSATLLALCEGKGYNAGRSMAHITITPPLLIISADDLDEIHGVEGRTKFAPIIGAERWKSPRMSAAAATLQRGQLSSALTQGKCMDSLQTKYYYYSLESVGLEFILRSLTVKHDERRVEPTVTAADVDRNRYDRISAEGSAYDSSPCRDRPISSDIVLVIKKPKREDRWRGTSNRRISRQVPRICGGSRTTSLRSLSQFAAKSESPGHLDSYSVLLTARDCHLEHARKFQGGAHGDGDPIRTEAVCRHEMRTPDPVDS</sequence>
<dbReference type="Proteomes" id="UP001222325">
    <property type="component" value="Unassembled WGS sequence"/>
</dbReference>
<keyword evidence="2" id="KW-1185">Reference proteome</keyword>
<dbReference type="AlphaFoldDB" id="A0AAD6UIH0"/>
<reference evidence="1" key="1">
    <citation type="submission" date="2023-03" db="EMBL/GenBank/DDBJ databases">
        <title>Massive genome expansion in bonnet fungi (Mycena s.s.) driven by repeated elements and novel gene families across ecological guilds.</title>
        <authorList>
            <consortium name="Lawrence Berkeley National Laboratory"/>
            <person name="Harder C.B."/>
            <person name="Miyauchi S."/>
            <person name="Viragh M."/>
            <person name="Kuo A."/>
            <person name="Thoen E."/>
            <person name="Andreopoulos B."/>
            <person name="Lu D."/>
            <person name="Skrede I."/>
            <person name="Drula E."/>
            <person name="Henrissat B."/>
            <person name="Morin E."/>
            <person name="Kohler A."/>
            <person name="Barry K."/>
            <person name="LaButti K."/>
            <person name="Morin E."/>
            <person name="Salamov A."/>
            <person name="Lipzen A."/>
            <person name="Mereny Z."/>
            <person name="Hegedus B."/>
            <person name="Baldrian P."/>
            <person name="Stursova M."/>
            <person name="Weitz H."/>
            <person name="Taylor A."/>
            <person name="Grigoriev I.V."/>
            <person name="Nagy L.G."/>
            <person name="Martin F."/>
            <person name="Kauserud H."/>
        </authorList>
    </citation>
    <scope>NUCLEOTIDE SEQUENCE</scope>
    <source>
        <strain evidence="1">CBHHK173m</strain>
    </source>
</reference>
<accession>A0AAD6UIH0</accession>
<protein>
    <submittedName>
        <fullName evidence="1">Uncharacterized protein</fullName>
    </submittedName>
</protein>
<organism evidence="1 2">
    <name type="scientific">Mycena belliarum</name>
    <dbReference type="NCBI Taxonomy" id="1033014"/>
    <lineage>
        <taxon>Eukaryota</taxon>
        <taxon>Fungi</taxon>
        <taxon>Dikarya</taxon>
        <taxon>Basidiomycota</taxon>
        <taxon>Agaricomycotina</taxon>
        <taxon>Agaricomycetes</taxon>
        <taxon>Agaricomycetidae</taxon>
        <taxon>Agaricales</taxon>
        <taxon>Marasmiineae</taxon>
        <taxon>Mycenaceae</taxon>
        <taxon>Mycena</taxon>
    </lineage>
</organism>
<name>A0AAD6UIH0_9AGAR</name>
<gene>
    <name evidence="1" type="ORF">B0H15DRAFT_796833</name>
</gene>
<dbReference type="EMBL" id="JARJCN010000006">
    <property type="protein sequence ID" value="KAJ7100162.1"/>
    <property type="molecule type" value="Genomic_DNA"/>
</dbReference>
<comment type="caution">
    <text evidence="1">The sequence shown here is derived from an EMBL/GenBank/DDBJ whole genome shotgun (WGS) entry which is preliminary data.</text>
</comment>
<evidence type="ECO:0000313" key="2">
    <source>
        <dbReference type="Proteomes" id="UP001222325"/>
    </source>
</evidence>